<evidence type="ECO:0000259" key="2">
    <source>
        <dbReference type="Pfam" id="PF04892"/>
    </source>
</evidence>
<dbReference type="InterPro" id="IPR053150">
    <property type="entry name" value="Teicoplanin_resist-assoc"/>
</dbReference>
<evidence type="ECO:0000256" key="1">
    <source>
        <dbReference type="SAM" id="Phobius"/>
    </source>
</evidence>
<keyword evidence="1" id="KW-0472">Membrane</keyword>
<sequence>MLIDLKPLYIVVIVLTYMGFIFWKNKSWMQRALHLTFIVYITMLLKEIFFPIKILPPEYATPTGLNNFVPLESITRTFGSEVPNVALLQIGGNLLLLFPFGFYVSILWRKVNSAGKAFLMGMGVSLFIECLQLTLTNMIGQDYRRFDIDDLFLNVIGYMVGYFILKLSVPVVKTLVHVDHLKKAGSR</sequence>
<keyword evidence="4" id="KW-1185">Reference proteome</keyword>
<dbReference type="RefSeq" id="WP_131848870.1">
    <property type="nucleotide sequence ID" value="NZ_SLXV01000019.1"/>
</dbReference>
<dbReference type="Proteomes" id="UP000294746">
    <property type="component" value="Unassembled WGS sequence"/>
</dbReference>
<feature type="transmembrane region" description="Helical" evidence="1">
    <location>
        <begin position="35"/>
        <end position="55"/>
    </location>
</feature>
<evidence type="ECO:0000313" key="4">
    <source>
        <dbReference type="Proteomes" id="UP000294746"/>
    </source>
</evidence>
<proteinExistence type="predicted"/>
<dbReference type="OrthoDB" id="4822551at2"/>
<feature type="transmembrane region" description="Helical" evidence="1">
    <location>
        <begin position="86"/>
        <end position="106"/>
    </location>
</feature>
<organism evidence="3 4">
    <name type="scientific">Baia soyae</name>
    <dbReference type="NCBI Taxonomy" id="1544746"/>
    <lineage>
        <taxon>Bacteria</taxon>
        <taxon>Bacillati</taxon>
        <taxon>Bacillota</taxon>
        <taxon>Bacilli</taxon>
        <taxon>Bacillales</taxon>
        <taxon>Thermoactinomycetaceae</taxon>
        <taxon>Baia</taxon>
    </lineage>
</organism>
<dbReference type="PANTHER" id="PTHR36834:SF1">
    <property type="entry name" value="INTEGRAL MEMBRANE PROTEIN"/>
    <property type="match status" value="1"/>
</dbReference>
<dbReference type="Pfam" id="PF04892">
    <property type="entry name" value="VanZ"/>
    <property type="match status" value="1"/>
</dbReference>
<comment type="caution">
    <text evidence="3">The sequence shown here is derived from an EMBL/GenBank/DDBJ whole genome shotgun (WGS) entry which is preliminary data.</text>
</comment>
<feature type="domain" description="VanZ-like" evidence="2">
    <location>
        <begin position="37"/>
        <end position="167"/>
    </location>
</feature>
<protein>
    <submittedName>
        <fullName evidence="3">Glycopeptide antibiotics resistance protein</fullName>
    </submittedName>
</protein>
<dbReference type="InterPro" id="IPR006976">
    <property type="entry name" value="VanZ-like"/>
</dbReference>
<evidence type="ECO:0000313" key="3">
    <source>
        <dbReference type="EMBL" id="TCP67326.1"/>
    </source>
</evidence>
<reference evidence="3 4" key="1">
    <citation type="submission" date="2019-03" db="EMBL/GenBank/DDBJ databases">
        <title>Genomic Encyclopedia of Type Strains, Phase IV (KMG-IV): sequencing the most valuable type-strain genomes for metagenomic binning, comparative biology and taxonomic classification.</title>
        <authorList>
            <person name="Goeker M."/>
        </authorList>
    </citation>
    <scope>NUCLEOTIDE SEQUENCE [LARGE SCALE GENOMIC DNA]</scope>
    <source>
        <strain evidence="3 4">DSM 46831</strain>
    </source>
</reference>
<name>A0A4V2SXT6_9BACL</name>
<dbReference type="PANTHER" id="PTHR36834">
    <property type="entry name" value="MEMBRANE PROTEIN-RELATED"/>
    <property type="match status" value="1"/>
</dbReference>
<feature type="transmembrane region" description="Helical" evidence="1">
    <location>
        <begin position="118"/>
        <end position="139"/>
    </location>
</feature>
<feature type="transmembrane region" description="Helical" evidence="1">
    <location>
        <begin position="151"/>
        <end position="172"/>
    </location>
</feature>
<accession>A0A4V2SXT6</accession>
<feature type="transmembrane region" description="Helical" evidence="1">
    <location>
        <begin position="6"/>
        <end position="23"/>
    </location>
</feature>
<keyword evidence="1" id="KW-0812">Transmembrane</keyword>
<dbReference type="AlphaFoldDB" id="A0A4V2SXT6"/>
<dbReference type="EMBL" id="SLXV01000019">
    <property type="protein sequence ID" value="TCP67326.1"/>
    <property type="molecule type" value="Genomic_DNA"/>
</dbReference>
<gene>
    <name evidence="3" type="ORF">EDD57_11913</name>
</gene>
<keyword evidence="1" id="KW-1133">Transmembrane helix</keyword>